<evidence type="ECO:0000256" key="1">
    <source>
        <dbReference type="SAM" id="Phobius"/>
    </source>
</evidence>
<feature type="transmembrane region" description="Helical" evidence="1">
    <location>
        <begin position="58"/>
        <end position="76"/>
    </location>
</feature>
<keyword evidence="1" id="KW-0812">Transmembrane</keyword>
<proteinExistence type="predicted"/>
<dbReference type="InterPro" id="IPR006311">
    <property type="entry name" value="TAT_signal"/>
</dbReference>
<dbReference type="STRING" id="112413.SAMN05421854_114205"/>
<dbReference type="AlphaFoldDB" id="A0A1I5ZCP1"/>
<gene>
    <name evidence="2" type="ORF">SAMN05421854_114205</name>
</gene>
<reference evidence="2 3" key="1">
    <citation type="submission" date="2016-10" db="EMBL/GenBank/DDBJ databases">
        <authorList>
            <person name="de Groot N.N."/>
        </authorList>
    </citation>
    <scope>NUCLEOTIDE SEQUENCE [LARGE SCALE GENOMIC DNA]</scope>
    <source>
        <strain evidence="2 3">DSM 44637</strain>
    </source>
</reference>
<sequence length="189" mass="19899">MFPRYSGLSRSAAGAMAERVARRTVLAGTVAAAAVSVVGVVPTAAAAPLTSHDSDEELLLHVAGTVAVLPVAFPAFDELGTAKQRVTKKRLQQVLSRMSDDVRGDLVDGLAQVRTMLSVRDDEETVVRAFGRAAASSAQVRGLLAVVSAAIATISSRFEPGQRPAAELWLDYARRFAAMPARGREAGAR</sequence>
<keyword evidence="1" id="KW-0472">Membrane</keyword>
<evidence type="ECO:0000313" key="2">
    <source>
        <dbReference type="EMBL" id="SFQ54158.1"/>
    </source>
</evidence>
<accession>A0A1I5ZCP1</accession>
<dbReference type="PROSITE" id="PS51318">
    <property type="entry name" value="TAT"/>
    <property type="match status" value="1"/>
</dbReference>
<evidence type="ECO:0000313" key="3">
    <source>
        <dbReference type="Proteomes" id="UP000199137"/>
    </source>
</evidence>
<protein>
    <submittedName>
        <fullName evidence="2">Uncharacterized protein</fullName>
    </submittedName>
</protein>
<keyword evidence="1" id="KW-1133">Transmembrane helix</keyword>
<dbReference type="EMBL" id="FOWC01000014">
    <property type="protein sequence ID" value="SFQ54158.1"/>
    <property type="molecule type" value="Genomic_DNA"/>
</dbReference>
<organism evidence="2 3">
    <name type="scientific">Amycolatopsis rubida</name>
    <dbReference type="NCBI Taxonomy" id="112413"/>
    <lineage>
        <taxon>Bacteria</taxon>
        <taxon>Bacillati</taxon>
        <taxon>Actinomycetota</taxon>
        <taxon>Actinomycetes</taxon>
        <taxon>Pseudonocardiales</taxon>
        <taxon>Pseudonocardiaceae</taxon>
        <taxon>Amycolatopsis</taxon>
    </lineage>
</organism>
<feature type="transmembrane region" description="Helical" evidence="1">
    <location>
        <begin position="25"/>
        <end position="46"/>
    </location>
</feature>
<dbReference type="Proteomes" id="UP000199137">
    <property type="component" value="Unassembled WGS sequence"/>
</dbReference>
<name>A0A1I5ZCP1_9PSEU</name>